<evidence type="ECO:0000313" key="2">
    <source>
        <dbReference type="EMBL" id="GBN01713.1"/>
    </source>
</evidence>
<protein>
    <submittedName>
        <fullName evidence="2">Uncharacterized protein</fullName>
    </submittedName>
</protein>
<proteinExistence type="predicted"/>
<dbReference type="AlphaFoldDB" id="A0A4Y2KJW1"/>
<dbReference type="Proteomes" id="UP000499080">
    <property type="component" value="Unassembled WGS sequence"/>
</dbReference>
<gene>
    <name evidence="2" type="ORF">AVEN_36010_1</name>
</gene>
<keyword evidence="3" id="KW-1185">Reference proteome</keyword>
<name>A0A4Y2KJW1_ARAVE</name>
<comment type="caution">
    <text evidence="2">The sequence shown here is derived from an EMBL/GenBank/DDBJ whole genome shotgun (WGS) entry which is preliminary data.</text>
</comment>
<sequence length="98" mass="11134">MSYSSPVLTSKLASGQSESSNLHSKAVTDIIQYTKYAVAIGFLNEIPKWRRRVSIPAPRLPHLLRLTLHPLVNYLDFLSNSSRLLLYNMFFARAILVD</sequence>
<feature type="region of interest" description="Disordered" evidence="1">
    <location>
        <begin position="1"/>
        <end position="23"/>
    </location>
</feature>
<evidence type="ECO:0000256" key="1">
    <source>
        <dbReference type="SAM" id="MobiDB-lite"/>
    </source>
</evidence>
<reference evidence="2 3" key="1">
    <citation type="journal article" date="2019" name="Sci. Rep.">
        <title>Orb-weaving spider Araneus ventricosus genome elucidates the spidroin gene catalogue.</title>
        <authorList>
            <person name="Kono N."/>
            <person name="Nakamura H."/>
            <person name="Ohtoshi R."/>
            <person name="Moran D.A.P."/>
            <person name="Shinohara A."/>
            <person name="Yoshida Y."/>
            <person name="Fujiwara M."/>
            <person name="Mori M."/>
            <person name="Tomita M."/>
            <person name="Arakawa K."/>
        </authorList>
    </citation>
    <scope>NUCLEOTIDE SEQUENCE [LARGE SCALE GENOMIC DNA]</scope>
</reference>
<evidence type="ECO:0000313" key="3">
    <source>
        <dbReference type="Proteomes" id="UP000499080"/>
    </source>
</evidence>
<dbReference type="EMBL" id="BGPR01004642">
    <property type="protein sequence ID" value="GBN01713.1"/>
    <property type="molecule type" value="Genomic_DNA"/>
</dbReference>
<organism evidence="2 3">
    <name type="scientific">Araneus ventricosus</name>
    <name type="common">Orbweaver spider</name>
    <name type="synonym">Epeira ventricosa</name>
    <dbReference type="NCBI Taxonomy" id="182803"/>
    <lineage>
        <taxon>Eukaryota</taxon>
        <taxon>Metazoa</taxon>
        <taxon>Ecdysozoa</taxon>
        <taxon>Arthropoda</taxon>
        <taxon>Chelicerata</taxon>
        <taxon>Arachnida</taxon>
        <taxon>Araneae</taxon>
        <taxon>Araneomorphae</taxon>
        <taxon>Entelegynae</taxon>
        <taxon>Araneoidea</taxon>
        <taxon>Araneidae</taxon>
        <taxon>Araneus</taxon>
    </lineage>
</organism>
<accession>A0A4Y2KJW1</accession>